<evidence type="ECO:0000256" key="3">
    <source>
        <dbReference type="ARBA" id="ARBA00022801"/>
    </source>
</evidence>
<evidence type="ECO:0000313" key="9">
    <source>
        <dbReference type="EMBL" id="VVC42884.1"/>
    </source>
</evidence>
<keyword evidence="10" id="KW-1185">Reference proteome</keyword>
<feature type="non-terminal residue" evidence="9">
    <location>
        <position position="1"/>
    </location>
</feature>
<keyword evidence="2" id="KW-0645">Protease</keyword>
<gene>
    <name evidence="9" type="ORF">CINCED_3A002884</name>
</gene>
<dbReference type="SMART" id="SM00848">
    <property type="entry name" value="Inhibitor_I29"/>
    <property type="match status" value="1"/>
</dbReference>
<protein>
    <submittedName>
        <fullName evidence="9">Cathepsin propeptide inhibitor domain (I29),Cysteine peptidase, asparagine active site,Cysteine</fullName>
    </submittedName>
</protein>
<dbReference type="SUPFAM" id="SSF54001">
    <property type="entry name" value="Cysteine proteinases"/>
    <property type="match status" value="1"/>
</dbReference>
<dbReference type="CDD" id="cd02248">
    <property type="entry name" value="Peptidase_C1A"/>
    <property type="match status" value="1"/>
</dbReference>
<dbReference type="FunFam" id="3.90.70.10:FF:000006">
    <property type="entry name" value="Cathepsin S"/>
    <property type="match status" value="1"/>
</dbReference>
<keyword evidence="6" id="KW-0472">Membrane</keyword>
<dbReference type="Proteomes" id="UP000325440">
    <property type="component" value="Unassembled WGS sequence"/>
</dbReference>
<feature type="transmembrane region" description="Helical" evidence="6">
    <location>
        <begin position="21"/>
        <end position="42"/>
    </location>
</feature>
<name>A0A5E4NKG8_9HEMI</name>
<proteinExistence type="inferred from homology"/>
<dbReference type="PROSITE" id="PS00639">
    <property type="entry name" value="THIOL_PROTEASE_HIS"/>
    <property type="match status" value="1"/>
</dbReference>
<evidence type="ECO:0000256" key="5">
    <source>
        <dbReference type="ARBA" id="ARBA00023157"/>
    </source>
</evidence>
<dbReference type="InterPro" id="IPR025660">
    <property type="entry name" value="Pept_his_AS"/>
</dbReference>
<keyword evidence="4" id="KW-0788">Thiol protease</keyword>
<dbReference type="SMART" id="SM00645">
    <property type="entry name" value="Pept_C1"/>
    <property type="match status" value="1"/>
</dbReference>
<dbReference type="PANTHER" id="PTHR12411">
    <property type="entry name" value="CYSTEINE PROTEASE FAMILY C1-RELATED"/>
    <property type="match status" value="1"/>
</dbReference>
<dbReference type="PRINTS" id="PR00705">
    <property type="entry name" value="PAPAIN"/>
</dbReference>
<dbReference type="EMBL" id="CABPRJ010002035">
    <property type="protein sequence ID" value="VVC42884.1"/>
    <property type="molecule type" value="Genomic_DNA"/>
</dbReference>
<evidence type="ECO:0000259" key="8">
    <source>
        <dbReference type="SMART" id="SM00848"/>
    </source>
</evidence>
<dbReference type="InterPro" id="IPR013128">
    <property type="entry name" value="Peptidase_C1A"/>
</dbReference>
<feature type="domain" description="Cathepsin propeptide inhibitor" evidence="8">
    <location>
        <begin position="49"/>
        <end position="109"/>
    </location>
</feature>
<dbReference type="OrthoDB" id="10253408at2759"/>
<dbReference type="InterPro" id="IPR039417">
    <property type="entry name" value="Peptidase_C1A_papain-like"/>
</dbReference>
<dbReference type="InterPro" id="IPR025661">
    <property type="entry name" value="Pept_asp_AS"/>
</dbReference>
<dbReference type="AlphaFoldDB" id="A0A5E4NKG8"/>
<keyword evidence="6" id="KW-1133">Transmembrane helix</keyword>
<dbReference type="InterPro" id="IPR013201">
    <property type="entry name" value="Prot_inhib_I29"/>
</dbReference>
<evidence type="ECO:0000256" key="6">
    <source>
        <dbReference type="SAM" id="Phobius"/>
    </source>
</evidence>
<evidence type="ECO:0000256" key="1">
    <source>
        <dbReference type="ARBA" id="ARBA00008455"/>
    </source>
</evidence>
<feature type="domain" description="Peptidase C1A papain C-terminal" evidence="7">
    <location>
        <begin position="140"/>
        <end position="357"/>
    </location>
</feature>
<sequence>VLGNKIRTYIAKNVFLIKDNMKVLIVLGFVAISISAVCSMTIQDISKEWNSFKVKFNKVYKNVEEELFRKNIYLENKVKIEKHNKLYEKGQVSYELGMNKFGDLTAHEIIGKMNGFNYLKTNDIDDGDSVTFLRSENVITPSSVDWRNEGYVTPVKDQGVDCGSCWAFSATGALEGQHFRKTGKLVSLSEQNLVDCSHWFGNSGCTDGYMNNAFRYIKYNRGIDTENSYPYTGKEGKCKYSAKNRGATDRGFVKIKNGDENALKEAVANVGPISVAIDSSALHFGFYKSGVFYASDCSSTQLNHAVLAVGYNTTESGEDYWIVKNSWGEEWGENGYILMARNKNNNCGIATAAIYPLV</sequence>
<dbReference type="Gene3D" id="3.90.70.10">
    <property type="entry name" value="Cysteine proteinases"/>
    <property type="match status" value="1"/>
</dbReference>
<accession>A0A5E4NKG8</accession>
<organism evidence="9 10">
    <name type="scientific">Cinara cedri</name>
    <dbReference type="NCBI Taxonomy" id="506608"/>
    <lineage>
        <taxon>Eukaryota</taxon>
        <taxon>Metazoa</taxon>
        <taxon>Ecdysozoa</taxon>
        <taxon>Arthropoda</taxon>
        <taxon>Hexapoda</taxon>
        <taxon>Insecta</taxon>
        <taxon>Pterygota</taxon>
        <taxon>Neoptera</taxon>
        <taxon>Paraneoptera</taxon>
        <taxon>Hemiptera</taxon>
        <taxon>Sternorrhyncha</taxon>
        <taxon>Aphidomorpha</taxon>
        <taxon>Aphidoidea</taxon>
        <taxon>Aphididae</taxon>
        <taxon>Lachninae</taxon>
        <taxon>Cinara</taxon>
    </lineage>
</organism>
<keyword evidence="3" id="KW-0378">Hydrolase</keyword>
<dbReference type="InterPro" id="IPR000668">
    <property type="entry name" value="Peptidase_C1A_C"/>
</dbReference>
<dbReference type="InterPro" id="IPR038765">
    <property type="entry name" value="Papain-like_cys_pep_sf"/>
</dbReference>
<evidence type="ECO:0000259" key="7">
    <source>
        <dbReference type="SMART" id="SM00645"/>
    </source>
</evidence>
<dbReference type="Pfam" id="PF08246">
    <property type="entry name" value="Inhibitor_I29"/>
    <property type="match status" value="1"/>
</dbReference>
<dbReference type="GO" id="GO:0008234">
    <property type="term" value="F:cysteine-type peptidase activity"/>
    <property type="evidence" value="ECO:0007669"/>
    <property type="project" value="UniProtKB-KW"/>
</dbReference>
<evidence type="ECO:0000256" key="2">
    <source>
        <dbReference type="ARBA" id="ARBA00022670"/>
    </source>
</evidence>
<keyword evidence="6" id="KW-0812">Transmembrane</keyword>
<evidence type="ECO:0000256" key="4">
    <source>
        <dbReference type="ARBA" id="ARBA00022807"/>
    </source>
</evidence>
<evidence type="ECO:0000313" key="10">
    <source>
        <dbReference type="Proteomes" id="UP000325440"/>
    </source>
</evidence>
<reference evidence="9 10" key="1">
    <citation type="submission" date="2019-08" db="EMBL/GenBank/DDBJ databases">
        <authorList>
            <person name="Alioto T."/>
            <person name="Alioto T."/>
            <person name="Gomez Garrido J."/>
        </authorList>
    </citation>
    <scope>NUCLEOTIDE SEQUENCE [LARGE SCALE GENOMIC DNA]</scope>
</reference>
<comment type="similarity">
    <text evidence="1">Belongs to the peptidase C1 family.</text>
</comment>
<keyword evidence="5" id="KW-1015">Disulfide bond</keyword>
<dbReference type="PROSITE" id="PS00640">
    <property type="entry name" value="THIOL_PROTEASE_ASN"/>
    <property type="match status" value="1"/>
</dbReference>
<dbReference type="GO" id="GO:0006508">
    <property type="term" value="P:proteolysis"/>
    <property type="evidence" value="ECO:0007669"/>
    <property type="project" value="UniProtKB-KW"/>
</dbReference>
<dbReference type="Pfam" id="PF00112">
    <property type="entry name" value="Peptidase_C1"/>
    <property type="match status" value="1"/>
</dbReference>